<accession>A0A8B7P5Y0</accession>
<evidence type="ECO:0000313" key="3">
    <source>
        <dbReference type="Proteomes" id="UP000694843"/>
    </source>
</evidence>
<dbReference type="InterPro" id="IPR050216">
    <property type="entry name" value="LRR_domain-containing"/>
</dbReference>
<keyword evidence="1" id="KW-0433">Leucine-rich repeat</keyword>
<keyword evidence="2" id="KW-0677">Repeat</keyword>
<gene>
    <name evidence="4" type="primary">LOC108677786</name>
</gene>
<dbReference type="InterPro" id="IPR032675">
    <property type="entry name" value="LRR_dom_sf"/>
</dbReference>
<dbReference type="GeneID" id="108677786"/>
<proteinExistence type="predicted"/>
<dbReference type="InterPro" id="IPR036691">
    <property type="entry name" value="Endo/exonu/phosph_ase_sf"/>
</dbReference>
<keyword evidence="3" id="KW-1185">Reference proteome</keyword>
<evidence type="ECO:0000313" key="4">
    <source>
        <dbReference type="RefSeq" id="XP_018021554.1"/>
    </source>
</evidence>
<dbReference type="OMA" id="NLWHLTH"/>
<dbReference type="Pfam" id="PF00560">
    <property type="entry name" value="LRR_1"/>
    <property type="match status" value="3"/>
</dbReference>
<dbReference type="Gene3D" id="3.60.10.10">
    <property type="entry name" value="Endonuclease/exonuclease/phosphatase"/>
    <property type="match status" value="1"/>
</dbReference>
<dbReference type="RefSeq" id="XP_018021554.1">
    <property type="nucleotide sequence ID" value="XM_018166065.2"/>
</dbReference>
<organism evidence="3 4">
    <name type="scientific">Hyalella azteca</name>
    <name type="common">Amphipod</name>
    <dbReference type="NCBI Taxonomy" id="294128"/>
    <lineage>
        <taxon>Eukaryota</taxon>
        <taxon>Metazoa</taxon>
        <taxon>Ecdysozoa</taxon>
        <taxon>Arthropoda</taxon>
        <taxon>Crustacea</taxon>
        <taxon>Multicrustacea</taxon>
        <taxon>Malacostraca</taxon>
        <taxon>Eumalacostraca</taxon>
        <taxon>Peracarida</taxon>
        <taxon>Amphipoda</taxon>
        <taxon>Senticaudata</taxon>
        <taxon>Talitrida</taxon>
        <taxon>Talitroidea</taxon>
        <taxon>Hyalellidae</taxon>
        <taxon>Hyalella</taxon>
    </lineage>
</organism>
<sequence>MSRGNTQKEKESNKLPILSRTYTIISPEQVASGAKSTWTRMEITGGIRNLALTVCDMTFLTALLINENQLMRLPPAIGNLVNLKQLDASHNCLVVLPPQIGDLTNLEELLLCNNQLHTLPYELGKLFNLQEIDLKNNPLSPDIIKIYSPESTGVQKLLTYMLNNLIERTPSPHERQWIHMNQPTTSKPVCQFSVMCYNVLCSKLATR</sequence>
<dbReference type="PANTHER" id="PTHR48051:SF1">
    <property type="entry name" value="RAS SUPPRESSOR PROTEIN 1"/>
    <property type="match status" value="1"/>
</dbReference>
<name>A0A8B7P5Y0_HYAAZ</name>
<dbReference type="Gene3D" id="3.80.10.10">
    <property type="entry name" value="Ribonuclease Inhibitor"/>
    <property type="match status" value="1"/>
</dbReference>
<dbReference type="InterPro" id="IPR003591">
    <property type="entry name" value="Leu-rich_rpt_typical-subtyp"/>
</dbReference>
<dbReference type="SUPFAM" id="SSF52058">
    <property type="entry name" value="L domain-like"/>
    <property type="match status" value="1"/>
</dbReference>
<dbReference type="OrthoDB" id="428734at2759"/>
<evidence type="ECO:0000256" key="2">
    <source>
        <dbReference type="ARBA" id="ARBA00022737"/>
    </source>
</evidence>
<dbReference type="Proteomes" id="UP000694843">
    <property type="component" value="Unplaced"/>
</dbReference>
<protein>
    <submittedName>
        <fullName evidence="4">CCR4-NOT transcription complex subunit 6-like</fullName>
    </submittedName>
</protein>
<dbReference type="PANTHER" id="PTHR48051">
    <property type="match status" value="1"/>
</dbReference>
<dbReference type="InterPro" id="IPR001611">
    <property type="entry name" value="Leu-rich_rpt"/>
</dbReference>
<dbReference type="AlphaFoldDB" id="A0A8B7P5Y0"/>
<dbReference type="KEGG" id="hazt:108677786"/>
<feature type="non-terminal residue" evidence="4">
    <location>
        <position position="207"/>
    </location>
</feature>
<dbReference type="SMART" id="SM00369">
    <property type="entry name" value="LRR_TYP"/>
    <property type="match status" value="3"/>
</dbReference>
<reference evidence="4" key="1">
    <citation type="submission" date="2025-08" db="UniProtKB">
        <authorList>
            <consortium name="RefSeq"/>
        </authorList>
    </citation>
    <scope>IDENTIFICATION</scope>
</reference>
<dbReference type="GO" id="GO:0005737">
    <property type="term" value="C:cytoplasm"/>
    <property type="evidence" value="ECO:0007669"/>
    <property type="project" value="TreeGrafter"/>
</dbReference>
<evidence type="ECO:0000256" key="1">
    <source>
        <dbReference type="ARBA" id="ARBA00022614"/>
    </source>
</evidence>